<feature type="transmembrane region" description="Helical" evidence="9">
    <location>
        <begin position="78"/>
        <end position="102"/>
    </location>
</feature>
<dbReference type="PANTHER" id="PTHR43386">
    <property type="entry name" value="OLIGOPEPTIDE TRANSPORT SYSTEM PERMEASE PROTEIN APPC"/>
    <property type="match status" value="1"/>
</dbReference>
<comment type="subcellular location">
    <subcellularLocation>
        <location evidence="1 9">Cell membrane</location>
        <topology evidence="1 9">Multi-pass membrane protein</topology>
    </subcellularLocation>
</comment>
<dbReference type="PANTHER" id="PTHR43386:SF1">
    <property type="entry name" value="D,D-DIPEPTIDE TRANSPORT SYSTEM PERMEASE PROTEIN DDPC-RELATED"/>
    <property type="match status" value="1"/>
</dbReference>
<proteinExistence type="inferred from homology"/>
<keyword evidence="2 9" id="KW-0813">Transport</keyword>
<dbReference type="OrthoDB" id="9766870at2"/>
<dbReference type="GO" id="GO:0015031">
    <property type="term" value="P:protein transport"/>
    <property type="evidence" value="ECO:0007669"/>
    <property type="project" value="UniProtKB-KW"/>
</dbReference>
<dbReference type="InterPro" id="IPR050366">
    <property type="entry name" value="BP-dependent_transpt_permease"/>
</dbReference>
<evidence type="ECO:0000313" key="11">
    <source>
        <dbReference type="EMBL" id="SUE95212.1"/>
    </source>
</evidence>
<dbReference type="Pfam" id="PF12911">
    <property type="entry name" value="OppC_N"/>
    <property type="match status" value="1"/>
</dbReference>
<evidence type="ECO:0000313" key="12">
    <source>
        <dbReference type="Proteomes" id="UP000254919"/>
    </source>
</evidence>
<dbReference type="InterPro" id="IPR035906">
    <property type="entry name" value="MetI-like_sf"/>
</dbReference>
<feature type="transmembrane region" description="Helical" evidence="9">
    <location>
        <begin position="239"/>
        <end position="261"/>
    </location>
</feature>
<evidence type="ECO:0000256" key="9">
    <source>
        <dbReference type="RuleBase" id="RU363032"/>
    </source>
</evidence>
<dbReference type="GO" id="GO:0005886">
    <property type="term" value="C:plasma membrane"/>
    <property type="evidence" value="ECO:0007669"/>
    <property type="project" value="UniProtKB-SubCell"/>
</dbReference>
<feature type="domain" description="ABC transmembrane type-1" evidence="10">
    <location>
        <begin position="74"/>
        <end position="262"/>
    </location>
</feature>
<dbReference type="EMBL" id="UGVN01000002">
    <property type="protein sequence ID" value="SUE95212.1"/>
    <property type="molecule type" value="Genomic_DNA"/>
</dbReference>
<evidence type="ECO:0000256" key="3">
    <source>
        <dbReference type="ARBA" id="ARBA00022475"/>
    </source>
</evidence>
<evidence type="ECO:0000256" key="5">
    <source>
        <dbReference type="ARBA" id="ARBA00022856"/>
    </source>
</evidence>
<organism evidence="11 12">
    <name type="scientific">Roseomonas mucosa</name>
    <dbReference type="NCBI Taxonomy" id="207340"/>
    <lineage>
        <taxon>Bacteria</taxon>
        <taxon>Pseudomonadati</taxon>
        <taxon>Pseudomonadota</taxon>
        <taxon>Alphaproteobacteria</taxon>
        <taxon>Acetobacterales</taxon>
        <taxon>Roseomonadaceae</taxon>
        <taxon>Roseomonas</taxon>
    </lineage>
</organism>
<gene>
    <name evidence="11" type="primary">oppC_3</name>
    <name evidence="11" type="ORF">NCTC13291_04095</name>
</gene>
<evidence type="ECO:0000256" key="8">
    <source>
        <dbReference type="ARBA" id="ARBA00023136"/>
    </source>
</evidence>
<dbReference type="CDD" id="cd06261">
    <property type="entry name" value="TM_PBP2"/>
    <property type="match status" value="1"/>
</dbReference>
<dbReference type="InterPro" id="IPR000515">
    <property type="entry name" value="MetI-like"/>
</dbReference>
<dbReference type="Proteomes" id="UP000254919">
    <property type="component" value="Unassembled WGS sequence"/>
</dbReference>
<feature type="transmembrane region" description="Helical" evidence="9">
    <location>
        <begin position="123"/>
        <end position="147"/>
    </location>
</feature>
<evidence type="ECO:0000256" key="4">
    <source>
        <dbReference type="ARBA" id="ARBA00022692"/>
    </source>
</evidence>
<keyword evidence="8 9" id="KW-0472">Membrane</keyword>
<protein>
    <submittedName>
        <fullName evidence="11">Oligopeptide transport system permease protein oppC</fullName>
    </submittedName>
</protein>
<evidence type="ECO:0000256" key="1">
    <source>
        <dbReference type="ARBA" id="ARBA00004651"/>
    </source>
</evidence>
<dbReference type="InterPro" id="IPR025966">
    <property type="entry name" value="OppC_N"/>
</dbReference>
<keyword evidence="4 9" id="KW-0812">Transmembrane</keyword>
<dbReference type="GO" id="GO:0015833">
    <property type="term" value="P:peptide transport"/>
    <property type="evidence" value="ECO:0007669"/>
    <property type="project" value="UniProtKB-KW"/>
</dbReference>
<keyword evidence="3" id="KW-1003">Cell membrane</keyword>
<evidence type="ECO:0000256" key="7">
    <source>
        <dbReference type="ARBA" id="ARBA00022989"/>
    </source>
</evidence>
<reference evidence="11 12" key="1">
    <citation type="submission" date="2018-06" db="EMBL/GenBank/DDBJ databases">
        <authorList>
            <consortium name="Pathogen Informatics"/>
            <person name="Doyle S."/>
        </authorList>
    </citation>
    <scope>NUCLEOTIDE SEQUENCE [LARGE SCALE GENOMIC DNA]</scope>
    <source>
        <strain evidence="11 12">NCTC13291</strain>
    </source>
</reference>
<dbReference type="SUPFAM" id="SSF161098">
    <property type="entry name" value="MetI-like"/>
    <property type="match status" value="1"/>
</dbReference>
<keyword evidence="5" id="KW-0571">Peptide transport</keyword>
<comment type="similarity">
    <text evidence="9">Belongs to the binding-protein-dependent transport system permease family.</text>
</comment>
<dbReference type="PROSITE" id="PS50928">
    <property type="entry name" value="ABC_TM1"/>
    <property type="match status" value="1"/>
</dbReference>
<dbReference type="GO" id="GO:0055085">
    <property type="term" value="P:transmembrane transport"/>
    <property type="evidence" value="ECO:0007669"/>
    <property type="project" value="InterPro"/>
</dbReference>
<evidence type="ECO:0000259" key="10">
    <source>
        <dbReference type="PROSITE" id="PS50928"/>
    </source>
</evidence>
<evidence type="ECO:0000256" key="6">
    <source>
        <dbReference type="ARBA" id="ARBA00022927"/>
    </source>
</evidence>
<feature type="transmembrane region" description="Helical" evidence="9">
    <location>
        <begin position="195"/>
        <end position="218"/>
    </location>
</feature>
<sequence length="281" mass="29751">MMGFLRAMLRNPGAAAGLVILLLVVLMAATAPLLFPFSPWDMQGMPFAPPGEDGFLLGSDSLGRDVAAGIAYGAPVSLLIGAVSTAAALLIGVVLGALAGYAGGWVDDAIMRFTEFFQTIPSFVLAVVLVAIFRPSLGSIVFSIAIVSWPPVARVVRAEFLSLRAREFVQAAEVLGRSRTAIIFREILPNALSPIIVLASLMVASAILLESALSFLGLGDPNRISWGFMIGAGRSVIRMAWWMSVFPGLAIFLTVLALNLVGEGLNDWLNPRLSRKRGVAA</sequence>
<dbReference type="AlphaFoldDB" id="A0A379PLS6"/>
<evidence type="ECO:0000256" key="2">
    <source>
        <dbReference type="ARBA" id="ARBA00022448"/>
    </source>
</evidence>
<name>A0A379PLS6_9PROT</name>
<keyword evidence="7 9" id="KW-1133">Transmembrane helix</keyword>
<accession>A0A379PLS6</accession>
<dbReference type="Gene3D" id="1.10.3720.10">
    <property type="entry name" value="MetI-like"/>
    <property type="match status" value="1"/>
</dbReference>
<dbReference type="Pfam" id="PF00528">
    <property type="entry name" value="BPD_transp_1"/>
    <property type="match status" value="1"/>
</dbReference>
<keyword evidence="6" id="KW-0653">Protein transport</keyword>